<dbReference type="InterPro" id="IPR003399">
    <property type="entry name" value="Mce/MlaD"/>
</dbReference>
<dbReference type="KEGG" id="lpy:FIV34_04455"/>
<keyword evidence="4" id="KW-1185">Reference proteome</keyword>
<accession>A0A4Y5Z0Y8</accession>
<dbReference type="PANTHER" id="PTHR36698:SF2">
    <property type="entry name" value="MCE_MLAD DOMAIN-CONTAINING PROTEIN"/>
    <property type="match status" value="1"/>
</dbReference>
<dbReference type="OrthoDB" id="9806984at2"/>
<dbReference type="PANTHER" id="PTHR36698">
    <property type="entry name" value="BLL5892 PROTEIN"/>
    <property type="match status" value="1"/>
</dbReference>
<protein>
    <submittedName>
        <fullName evidence="3">MCE family protein</fullName>
    </submittedName>
</protein>
<evidence type="ECO:0000259" key="2">
    <source>
        <dbReference type="Pfam" id="PF02470"/>
    </source>
</evidence>
<gene>
    <name evidence="3" type="ORF">FIV34_04455</name>
</gene>
<evidence type="ECO:0000313" key="4">
    <source>
        <dbReference type="Proteomes" id="UP000316093"/>
    </source>
</evidence>
<organism evidence="3 4">
    <name type="scientific">Luteibacter pinisoli</name>
    <dbReference type="NCBI Taxonomy" id="2589080"/>
    <lineage>
        <taxon>Bacteria</taxon>
        <taxon>Pseudomonadati</taxon>
        <taxon>Pseudomonadota</taxon>
        <taxon>Gammaproteobacteria</taxon>
        <taxon>Lysobacterales</taxon>
        <taxon>Rhodanobacteraceae</taxon>
        <taxon>Luteibacter</taxon>
    </lineage>
</organism>
<dbReference type="RefSeq" id="WP_139980079.1">
    <property type="nucleotide sequence ID" value="NZ_CP041046.1"/>
</dbReference>
<dbReference type="AlphaFoldDB" id="A0A4Y5Z0Y8"/>
<proteinExistence type="predicted"/>
<evidence type="ECO:0000256" key="1">
    <source>
        <dbReference type="SAM" id="Phobius"/>
    </source>
</evidence>
<name>A0A4Y5Z0Y8_9GAMM</name>
<dbReference type="Pfam" id="PF02470">
    <property type="entry name" value="MlaD"/>
    <property type="match status" value="1"/>
</dbReference>
<sequence>METRAHHILIGLFTVIIVIGGLLFGVWLAKAHSDQEWNYYDVVFNEAVTGLSRGSAVQYNGIRLGDVNQLRLDPNDPRRVLARIRVSGDTPLRKDTHAKLALTGVTGVAIIQLSGGSPGSPLLVGHDGEVPIINADTSQLAKLLSNSEDLITNINQAAAHASELLSPENVDRIERTLDHLDKTTGVIADEREDIRSLIKQLAVATQQANDTLAESKALVHNANGLVEGQGKATLESAQRAMASLEHSMASVDRLISDNSDALNGGAASLGDLAPALRELRDTLSSLRSITRRLDENPSGYLFGREKTKEFTP</sequence>
<reference evidence="3 4" key="1">
    <citation type="submission" date="2019-06" db="EMBL/GenBank/DDBJ databases">
        <title>A complete genome sequence for Luteibacter pinisoli MAH-14.</title>
        <authorList>
            <person name="Baltrus D.A."/>
        </authorList>
    </citation>
    <scope>NUCLEOTIDE SEQUENCE [LARGE SCALE GENOMIC DNA]</scope>
    <source>
        <strain evidence="3 4">MAH-14</strain>
    </source>
</reference>
<dbReference type="EMBL" id="CP041046">
    <property type="protein sequence ID" value="QDE38506.1"/>
    <property type="molecule type" value="Genomic_DNA"/>
</dbReference>
<dbReference type="Proteomes" id="UP000316093">
    <property type="component" value="Chromosome"/>
</dbReference>
<dbReference type="SUPFAM" id="SSF58104">
    <property type="entry name" value="Methyl-accepting chemotaxis protein (MCP) signaling domain"/>
    <property type="match status" value="1"/>
</dbReference>
<feature type="domain" description="Mce/MlaD" evidence="2">
    <location>
        <begin position="40"/>
        <end position="116"/>
    </location>
</feature>
<keyword evidence="1" id="KW-1133">Transmembrane helix</keyword>
<feature type="transmembrane region" description="Helical" evidence="1">
    <location>
        <begin position="7"/>
        <end position="29"/>
    </location>
</feature>
<keyword evidence="1" id="KW-0472">Membrane</keyword>
<keyword evidence="1" id="KW-0812">Transmembrane</keyword>
<evidence type="ECO:0000313" key="3">
    <source>
        <dbReference type="EMBL" id="QDE38506.1"/>
    </source>
</evidence>